<dbReference type="WBParaSite" id="Hba_20829">
    <property type="protein sequence ID" value="Hba_20829"/>
    <property type="gene ID" value="Hba_20829"/>
</dbReference>
<keyword evidence="1" id="KW-1185">Reference proteome</keyword>
<organism evidence="1 2">
    <name type="scientific">Heterorhabditis bacteriophora</name>
    <name type="common">Entomopathogenic nematode worm</name>
    <dbReference type="NCBI Taxonomy" id="37862"/>
    <lineage>
        <taxon>Eukaryota</taxon>
        <taxon>Metazoa</taxon>
        <taxon>Ecdysozoa</taxon>
        <taxon>Nematoda</taxon>
        <taxon>Chromadorea</taxon>
        <taxon>Rhabditida</taxon>
        <taxon>Rhabditina</taxon>
        <taxon>Rhabditomorpha</taxon>
        <taxon>Strongyloidea</taxon>
        <taxon>Heterorhabditidae</taxon>
        <taxon>Heterorhabditis</taxon>
    </lineage>
</organism>
<protein>
    <submittedName>
        <fullName evidence="2">Homeobox domain-containing protein</fullName>
    </submittedName>
</protein>
<accession>A0A1I7XSW0</accession>
<evidence type="ECO:0000313" key="2">
    <source>
        <dbReference type="WBParaSite" id="Hba_20829"/>
    </source>
</evidence>
<evidence type="ECO:0000313" key="1">
    <source>
        <dbReference type="Proteomes" id="UP000095283"/>
    </source>
</evidence>
<proteinExistence type="predicted"/>
<name>A0A1I7XSW0_HETBA</name>
<sequence length="79" mass="9237">MYFTMPCFTNIVSDSDTRDGRVPSNINAENRQARTGVMLTKNWTFQQDWAPAHRAKTTVELNREQFPDLRQRHLTIKLA</sequence>
<dbReference type="AlphaFoldDB" id="A0A1I7XSW0"/>
<reference evidence="2" key="1">
    <citation type="submission" date="2016-11" db="UniProtKB">
        <authorList>
            <consortium name="WormBaseParasite"/>
        </authorList>
    </citation>
    <scope>IDENTIFICATION</scope>
</reference>
<dbReference type="Proteomes" id="UP000095283">
    <property type="component" value="Unplaced"/>
</dbReference>